<organism evidence="1 2">
    <name type="scientific">Sphingobacterium multivorum</name>
    <dbReference type="NCBI Taxonomy" id="28454"/>
    <lineage>
        <taxon>Bacteria</taxon>
        <taxon>Pseudomonadati</taxon>
        <taxon>Bacteroidota</taxon>
        <taxon>Sphingobacteriia</taxon>
        <taxon>Sphingobacteriales</taxon>
        <taxon>Sphingobacteriaceae</taxon>
        <taxon>Sphingobacterium</taxon>
    </lineage>
</organism>
<dbReference type="AlphaFoldDB" id="A0A653YP24"/>
<dbReference type="Proteomes" id="UP000432350">
    <property type="component" value="Unassembled WGS sequence"/>
</dbReference>
<proteinExistence type="predicted"/>
<sequence>MSPEIITNYLERKASESPDILHVKDSASGQAFFVIDDPYDLNEFDKALRSVAKSPAMLFELADGVIDDQTNASYLNTVNCSFMVIDKKGDFEKISDCRNRCYAIGKEIIKAILKDQRQMNIIPDKMIQVPLRTNYSPVGPMDVRWYGYQFTLEFVGPDGFCG</sequence>
<dbReference type="RefSeq" id="WP_159333251.1">
    <property type="nucleotide sequence ID" value="NZ_LR733857.1"/>
</dbReference>
<dbReference type="EMBL" id="CABWMV010000003">
    <property type="protein sequence ID" value="VXC44338.1"/>
    <property type="molecule type" value="Genomic_DNA"/>
</dbReference>
<accession>A0A653YP24</accession>
<reference evidence="1 2" key="1">
    <citation type="submission" date="2019-10" db="EMBL/GenBank/DDBJ databases">
        <authorList>
            <person name="Karimi E."/>
        </authorList>
    </citation>
    <scope>NUCLEOTIDE SEQUENCE [LARGE SCALE GENOMIC DNA]</scope>
    <source>
        <strain evidence="1">Sphingobacterium sp. 8BC</strain>
    </source>
</reference>
<gene>
    <name evidence="1" type="ORF">SPHINGO8BC_110242</name>
</gene>
<evidence type="ECO:0000313" key="1">
    <source>
        <dbReference type="EMBL" id="VXC44338.1"/>
    </source>
</evidence>
<evidence type="ECO:0000313" key="2">
    <source>
        <dbReference type="Proteomes" id="UP000432350"/>
    </source>
</evidence>
<protein>
    <submittedName>
        <fullName evidence="1">Uncharacterized protein</fullName>
    </submittedName>
</protein>
<name>A0A653YP24_SPHMU</name>